<comment type="caution">
    <text evidence="2">The sequence shown here is derived from an EMBL/GenBank/DDBJ whole genome shotgun (WGS) entry which is preliminary data.</text>
</comment>
<dbReference type="Proteomes" id="UP000283383">
    <property type="component" value="Unassembled WGS sequence"/>
</dbReference>
<reference evidence="2 3" key="1">
    <citation type="journal article" date="2018" name="BMC Genomics">
        <title>Comparative genome analyses reveal sequence features reflecting distinct modes of host-adaptation between dicot and monocot powdery mildew.</title>
        <authorList>
            <person name="Wu Y."/>
            <person name="Ma X."/>
            <person name="Pan Z."/>
            <person name="Kale S.D."/>
            <person name="Song Y."/>
            <person name="King H."/>
            <person name="Zhang Q."/>
            <person name="Presley C."/>
            <person name="Deng X."/>
            <person name="Wei C.I."/>
            <person name="Xiao S."/>
        </authorList>
    </citation>
    <scope>NUCLEOTIDE SEQUENCE [LARGE SCALE GENOMIC DNA]</scope>
    <source>
        <strain evidence="2">UMSG3</strain>
    </source>
</reference>
<dbReference type="EMBL" id="MCBQ01021205">
    <property type="protein sequence ID" value="RKF54147.1"/>
    <property type="molecule type" value="Genomic_DNA"/>
</dbReference>
<name>A0A420H9P5_9PEZI</name>
<evidence type="ECO:0000313" key="3">
    <source>
        <dbReference type="Proteomes" id="UP000283383"/>
    </source>
</evidence>
<sequence>MSELIPIIFLRSKDAADEYQIQFSKIEDDIKYDSIFVPVVEHKFNESELDCLRKILHERKIGKEIESEYGGLIFTSQRAVEAFALLVLEGIENGSGSILGDYRDWPYLQYSPIYAVGPATNRALKSIPLDHPLNIRGSDAGNGESLAEYILEDYPEWYRDWDFQNPLIYVTCERRNDAILKILTNPEIGPDAIPTVELDIYTTSILPTFEQNLIQSLQSKKTNNLVWIVIFSPLGGEAMLRALNLIDPETGKAMARLPHSRRRIFFASIGPTTYESLKKNFGFVADVCATKPTPESLEKSIRHYLLNDY</sequence>
<dbReference type="SUPFAM" id="SSF69618">
    <property type="entry name" value="HemD-like"/>
    <property type="match status" value="1"/>
</dbReference>
<evidence type="ECO:0000259" key="1">
    <source>
        <dbReference type="Pfam" id="PF02602"/>
    </source>
</evidence>
<dbReference type="UniPathway" id="UPA00251">
    <property type="reaction ID" value="UER00320"/>
</dbReference>
<evidence type="ECO:0000313" key="2">
    <source>
        <dbReference type="EMBL" id="RKF54147.1"/>
    </source>
</evidence>
<dbReference type="Pfam" id="PF02602">
    <property type="entry name" value="HEM4"/>
    <property type="match status" value="1"/>
</dbReference>
<proteinExistence type="predicted"/>
<dbReference type="GO" id="GO:0006782">
    <property type="term" value="P:protoporphyrinogen IX biosynthetic process"/>
    <property type="evidence" value="ECO:0007669"/>
    <property type="project" value="UniProtKB-UniPathway"/>
</dbReference>
<dbReference type="CDD" id="cd06578">
    <property type="entry name" value="HemD"/>
    <property type="match status" value="1"/>
</dbReference>
<dbReference type="STRING" id="62708.A0A420H9P5"/>
<dbReference type="GO" id="GO:0005829">
    <property type="term" value="C:cytosol"/>
    <property type="evidence" value="ECO:0007669"/>
    <property type="project" value="TreeGrafter"/>
</dbReference>
<gene>
    <name evidence="2" type="ORF">GcM3_212043</name>
</gene>
<dbReference type="InterPro" id="IPR036108">
    <property type="entry name" value="4pyrrol_syn_uPrphyn_synt_sf"/>
</dbReference>
<dbReference type="InterPro" id="IPR039793">
    <property type="entry name" value="UROS/Hem4"/>
</dbReference>
<dbReference type="GO" id="GO:0004852">
    <property type="term" value="F:uroporphyrinogen-III synthase activity"/>
    <property type="evidence" value="ECO:0007669"/>
    <property type="project" value="InterPro"/>
</dbReference>
<dbReference type="PANTHER" id="PTHR12390">
    <property type="entry name" value="UROPORPHYRINOGEN III SYNTHASE"/>
    <property type="match status" value="1"/>
</dbReference>
<dbReference type="GO" id="GO:0006780">
    <property type="term" value="P:uroporphyrinogen III biosynthetic process"/>
    <property type="evidence" value="ECO:0007669"/>
    <property type="project" value="InterPro"/>
</dbReference>
<dbReference type="AlphaFoldDB" id="A0A420H9P5"/>
<dbReference type="PANTHER" id="PTHR12390:SF0">
    <property type="entry name" value="UROPORPHYRINOGEN-III SYNTHASE"/>
    <property type="match status" value="1"/>
</dbReference>
<keyword evidence="3" id="KW-1185">Reference proteome</keyword>
<dbReference type="InterPro" id="IPR003754">
    <property type="entry name" value="4pyrrol_synth_uPrphyn_synth"/>
</dbReference>
<dbReference type="Gene3D" id="3.40.50.10090">
    <property type="match status" value="2"/>
</dbReference>
<feature type="domain" description="Tetrapyrrole biosynthesis uroporphyrinogen III synthase" evidence="1">
    <location>
        <begin position="33"/>
        <end position="297"/>
    </location>
</feature>
<accession>A0A420H9P5</accession>
<protein>
    <submittedName>
        <fullName evidence="2">Uroporphyrinogen-III synthase</fullName>
    </submittedName>
</protein>
<organism evidence="2 3">
    <name type="scientific">Golovinomyces cichoracearum</name>
    <dbReference type="NCBI Taxonomy" id="62708"/>
    <lineage>
        <taxon>Eukaryota</taxon>
        <taxon>Fungi</taxon>
        <taxon>Dikarya</taxon>
        <taxon>Ascomycota</taxon>
        <taxon>Pezizomycotina</taxon>
        <taxon>Leotiomycetes</taxon>
        <taxon>Erysiphales</taxon>
        <taxon>Erysiphaceae</taxon>
        <taxon>Golovinomyces</taxon>
    </lineage>
</organism>